<accession>I2NSV6</accession>
<name>I2NSV6_NEISI</name>
<comment type="caution">
    <text evidence="1">The sequence shown here is derived from an EMBL/GenBank/DDBJ whole genome shotgun (WGS) entry which is preliminary data.</text>
</comment>
<gene>
    <name evidence="1" type="ORF">HMPREF1051_1640</name>
</gene>
<proteinExistence type="predicted"/>
<organism evidence="1 2">
    <name type="scientific">Neisseria sicca VK64</name>
    <dbReference type="NCBI Taxonomy" id="1095748"/>
    <lineage>
        <taxon>Bacteria</taxon>
        <taxon>Pseudomonadati</taxon>
        <taxon>Pseudomonadota</taxon>
        <taxon>Betaproteobacteria</taxon>
        <taxon>Neisseriales</taxon>
        <taxon>Neisseriaceae</taxon>
        <taxon>Neisseria</taxon>
    </lineage>
</organism>
<dbReference type="PATRIC" id="fig|1095748.3.peg.1260"/>
<evidence type="ECO:0000313" key="2">
    <source>
        <dbReference type="Proteomes" id="UP000004473"/>
    </source>
</evidence>
<dbReference type="Proteomes" id="UP000004473">
    <property type="component" value="Unassembled WGS sequence"/>
</dbReference>
<sequence length="83" mass="9569">MQAVFYFSDDLKSTVVNPSKPSPACRACAVRTHAFFIFPVTPTHRVRALRHTPYRWVQRSSEKISRRLFHLPCDKGCLKNSCC</sequence>
<dbReference type="AlphaFoldDB" id="I2NSV6"/>
<evidence type="ECO:0000313" key="1">
    <source>
        <dbReference type="EMBL" id="EIG28917.1"/>
    </source>
</evidence>
<dbReference type="EMBL" id="AJMT01000092">
    <property type="protein sequence ID" value="EIG28917.1"/>
    <property type="molecule type" value="Genomic_DNA"/>
</dbReference>
<protein>
    <submittedName>
        <fullName evidence="1">Uncharacterized protein</fullName>
    </submittedName>
</protein>
<reference evidence="1 2" key="1">
    <citation type="submission" date="2012-04" db="EMBL/GenBank/DDBJ databases">
        <authorList>
            <person name="Harkins D.M."/>
            <person name="Madupu R."/>
            <person name="Durkin A.S."/>
            <person name="Torralba M."/>
            <person name="Methe B."/>
            <person name="Sutton G.G."/>
            <person name="Nelson K.E."/>
        </authorList>
    </citation>
    <scope>NUCLEOTIDE SEQUENCE [LARGE SCALE GENOMIC DNA]</scope>
    <source>
        <strain evidence="1 2">VK64</strain>
    </source>
</reference>